<dbReference type="OrthoDB" id="5366176at2"/>
<dbReference type="RefSeq" id="WP_072319126.1">
    <property type="nucleotide sequence ID" value="NZ_FPJE01000032.1"/>
</dbReference>
<evidence type="ECO:0000313" key="2">
    <source>
        <dbReference type="Proteomes" id="UP000182248"/>
    </source>
</evidence>
<dbReference type="Pfam" id="PF10117">
    <property type="entry name" value="McrBC"/>
    <property type="match status" value="1"/>
</dbReference>
<gene>
    <name evidence="1" type="ORF">SAMN02927921_03892</name>
</gene>
<organism evidence="1 2">
    <name type="scientific">Sinomicrobium oceani</name>
    <dbReference type="NCBI Taxonomy" id="1150368"/>
    <lineage>
        <taxon>Bacteria</taxon>
        <taxon>Pseudomonadati</taxon>
        <taxon>Bacteroidota</taxon>
        <taxon>Flavobacteriia</taxon>
        <taxon>Flavobacteriales</taxon>
        <taxon>Flavobacteriaceae</taxon>
        <taxon>Sinomicrobium</taxon>
    </lineage>
</organism>
<dbReference type="PANTHER" id="PTHR38733:SF1">
    <property type="entry name" value="TYPE IV METHYL-DIRECTED RESTRICTION ENZYME ECOKMCRBC"/>
    <property type="match status" value="1"/>
</dbReference>
<dbReference type="InterPro" id="IPR019292">
    <property type="entry name" value="McrC"/>
</dbReference>
<dbReference type="STRING" id="1150368.SAMN02927921_03892"/>
<dbReference type="Proteomes" id="UP000182248">
    <property type="component" value="Unassembled WGS sequence"/>
</dbReference>
<dbReference type="AlphaFoldDB" id="A0A1K1RRB5"/>
<keyword evidence="2" id="KW-1185">Reference proteome</keyword>
<accession>A0A1K1RRB5</accession>
<dbReference type="EMBL" id="FPJE01000032">
    <property type="protein sequence ID" value="SFW74426.1"/>
    <property type="molecule type" value="Genomic_DNA"/>
</dbReference>
<evidence type="ECO:0000313" key="1">
    <source>
        <dbReference type="EMBL" id="SFW74426.1"/>
    </source>
</evidence>
<protein>
    <submittedName>
        <fullName evidence="1">McrBC 5-methylcytosine restriction system component</fullName>
    </submittedName>
</protein>
<reference evidence="1 2" key="1">
    <citation type="submission" date="2016-11" db="EMBL/GenBank/DDBJ databases">
        <authorList>
            <person name="Jaros S."/>
            <person name="Januszkiewicz K."/>
            <person name="Wedrychowicz H."/>
        </authorList>
    </citation>
    <scope>NUCLEOTIDE SEQUENCE [LARGE SCALE GENOMIC DNA]</scope>
    <source>
        <strain evidence="1 2">CGMCC 1.12145</strain>
    </source>
</reference>
<sequence>MINDYIHIEAFDCLPFPENEVSANVLQAFIASQSESVFWFSKKYRIDEDSKLAEYDYRNHCWIAGRFVGEAFFSIKDQDYKITIKPRFGEKMLFRMLEEIFNIRITSSISQANKDNDWQHYIKRIIAFIWLQKLANANLHGLPKVHVKKKHKGQIIRGRLDVRKSIKPYCQSKEIVSIYREREIDKTIAQIIFQAHNILKTEFAIGQINIPDSAQEAINQVHSAIQSKEHISYDDYRRISYKEIYLGWKPFVDLSWDIIQRKQISLKQDKNQNGFGFFIDMAEVWEQYLRTILKRNLAKIGWHYINEKQIAYPNHFYKRELIPDLMFQKGDEIAIWDAKYKKMLGRYFDLDRSDFFQIHTYIQNFLNYKTVKVGGLLYPISNHPNFNDYKSPYLINEKGANISFIIDGIELEENEKDQNPSIKEQEFINRIINIIEN</sequence>
<proteinExistence type="predicted"/>
<name>A0A1K1RRB5_9FLAO</name>
<dbReference type="PANTHER" id="PTHR38733">
    <property type="entry name" value="PROTEIN MCRC"/>
    <property type="match status" value="1"/>
</dbReference>